<keyword evidence="2" id="KW-0472">Membrane</keyword>
<gene>
    <name evidence="4" type="ORF">BHAP_0248</name>
</gene>
<dbReference type="PROSITE" id="PS51786">
    <property type="entry name" value="LON_PROTEOLYTIC"/>
    <property type="match status" value="1"/>
</dbReference>
<evidence type="ECO:0000256" key="1">
    <source>
        <dbReference type="PROSITE-ProRule" id="PRU01122"/>
    </source>
</evidence>
<evidence type="ECO:0000313" key="4">
    <source>
        <dbReference type="EMBL" id="OZG66386.1"/>
    </source>
</evidence>
<evidence type="ECO:0000313" key="5">
    <source>
        <dbReference type="Proteomes" id="UP000216074"/>
    </source>
</evidence>
<keyword evidence="2" id="KW-0812">Transmembrane</keyword>
<sequence length="304" mass="31647">MHLKRQPHAKGIFHNDRRTPRVSWSTFLRHPVASIKSYLGIGVVVPARYFTGAFAVLLSIIVLCLPSAYAVEGPGPTADVLGETDGKTVITVTGADTHHDSGKLLLVTVNASGVPGYPVTNAETLFAWLDPNHTVMPQEAVVPVGQSAEEYQRESEQEMTSSQDAAAAAALAYAATLGVNADGVNVTMHVDDIGGPSAGMMYALGLIDKLTAANETGGATIAGTGTMDKSGKVGAIGGIRLKMIGAKRDGATWFLAPESNCDEVVGHVPDGLRDVKVATLDEAYQALAAIGEGKGDTLAHCTVK</sequence>
<comment type="similarity">
    <text evidence="1">Belongs to the peptidase S16 family.</text>
</comment>
<keyword evidence="1" id="KW-0720">Serine protease</keyword>
<accession>A0A261G5V2</accession>
<dbReference type="AlphaFoldDB" id="A0A261G5V2"/>
<keyword evidence="1 4" id="KW-0645">Protease</keyword>
<comment type="catalytic activity">
    <reaction evidence="1">
        <text>Hydrolysis of proteins in presence of ATP.</text>
        <dbReference type="EC" id="3.4.21.53"/>
    </reaction>
</comment>
<dbReference type="Pfam" id="PF05362">
    <property type="entry name" value="Lon_C"/>
    <property type="match status" value="1"/>
</dbReference>
<dbReference type="InterPro" id="IPR014721">
    <property type="entry name" value="Ribsml_uS5_D2-typ_fold_subgr"/>
</dbReference>
<feature type="active site" evidence="1">
    <location>
        <position position="197"/>
    </location>
</feature>
<dbReference type="EC" id="3.4.21.53" evidence="1"/>
<dbReference type="PANTHER" id="PTHR10046">
    <property type="entry name" value="ATP DEPENDENT LON PROTEASE FAMILY MEMBER"/>
    <property type="match status" value="1"/>
</dbReference>
<keyword evidence="1" id="KW-0378">Hydrolase</keyword>
<dbReference type="GO" id="GO:0004176">
    <property type="term" value="F:ATP-dependent peptidase activity"/>
    <property type="evidence" value="ECO:0007669"/>
    <property type="project" value="UniProtKB-UniRule"/>
</dbReference>
<dbReference type="GO" id="GO:0005524">
    <property type="term" value="F:ATP binding"/>
    <property type="evidence" value="ECO:0007669"/>
    <property type="project" value="InterPro"/>
</dbReference>
<proteinExistence type="inferred from homology"/>
<dbReference type="InterPro" id="IPR008269">
    <property type="entry name" value="Lon_proteolytic"/>
</dbReference>
<dbReference type="SUPFAM" id="SSF54211">
    <property type="entry name" value="Ribosomal protein S5 domain 2-like"/>
    <property type="match status" value="1"/>
</dbReference>
<dbReference type="Proteomes" id="UP000216074">
    <property type="component" value="Unassembled WGS sequence"/>
</dbReference>
<evidence type="ECO:0000259" key="3">
    <source>
        <dbReference type="PROSITE" id="PS51786"/>
    </source>
</evidence>
<feature type="domain" description="Lon proteolytic" evidence="3">
    <location>
        <begin position="192"/>
        <end position="290"/>
    </location>
</feature>
<name>A0A261G5V2_9BIFI</name>
<feature type="transmembrane region" description="Helical" evidence="2">
    <location>
        <begin position="49"/>
        <end position="71"/>
    </location>
</feature>
<dbReference type="InterPro" id="IPR027065">
    <property type="entry name" value="Lon_Prtase"/>
</dbReference>
<keyword evidence="5" id="KW-1185">Reference proteome</keyword>
<dbReference type="Gene3D" id="3.30.230.10">
    <property type="match status" value="1"/>
</dbReference>
<dbReference type="GO" id="GO:0004252">
    <property type="term" value="F:serine-type endopeptidase activity"/>
    <property type="evidence" value="ECO:0007669"/>
    <property type="project" value="UniProtKB-UniRule"/>
</dbReference>
<dbReference type="EMBL" id="MWWY01000005">
    <property type="protein sequence ID" value="OZG66386.1"/>
    <property type="molecule type" value="Genomic_DNA"/>
</dbReference>
<comment type="caution">
    <text evidence="4">The sequence shown here is derived from an EMBL/GenBank/DDBJ whole genome shotgun (WGS) entry which is preliminary data.</text>
</comment>
<dbReference type="GO" id="GO:0030163">
    <property type="term" value="P:protein catabolic process"/>
    <property type="evidence" value="ECO:0007669"/>
    <property type="project" value="InterPro"/>
</dbReference>
<dbReference type="InterPro" id="IPR020568">
    <property type="entry name" value="Ribosomal_Su5_D2-typ_SF"/>
</dbReference>
<dbReference type="GO" id="GO:0006508">
    <property type="term" value="P:proteolysis"/>
    <property type="evidence" value="ECO:0007669"/>
    <property type="project" value="UniProtKB-KW"/>
</dbReference>
<keyword evidence="2" id="KW-1133">Transmembrane helix</keyword>
<protein>
    <recommendedName>
        <fullName evidence="1">endopeptidase La</fullName>
        <ecNumber evidence="1">3.4.21.53</ecNumber>
    </recommendedName>
</protein>
<evidence type="ECO:0000256" key="2">
    <source>
        <dbReference type="SAM" id="Phobius"/>
    </source>
</evidence>
<reference evidence="4 5" key="1">
    <citation type="journal article" date="2017" name="BMC Genomics">
        <title>Comparative genomic and phylogenomic analyses of the Bifidobacteriaceae family.</title>
        <authorList>
            <person name="Lugli G.A."/>
            <person name="Milani C."/>
            <person name="Turroni F."/>
            <person name="Duranti S."/>
            <person name="Mancabelli L."/>
            <person name="Mangifesta M."/>
            <person name="Ferrario C."/>
            <person name="Modesto M."/>
            <person name="Mattarelli P."/>
            <person name="Jiri K."/>
            <person name="van Sinderen D."/>
            <person name="Ventura M."/>
        </authorList>
    </citation>
    <scope>NUCLEOTIDE SEQUENCE [LARGE SCALE GENOMIC DNA]</scope>
    <source>
        <strain evidence="4 5">DSM 100202</strain>
    </source>
</reference>
<feature type="active site" evidence="1">
    <location>
        <position position="242"/>
    </location>
</feature>
<organism evidence="4 5">
    <name type="scientific">Bifidobacterium hapali</name>
    <dbReference type="NCBI Taxonomy" id="1630172"/>
    <lineage>
        <taxon>Bacteria</taxon>
        <taxon>Bacillati</taxon>
        <taxon>Actinomycetota</taxon>
        <taxon>Actinomycetes</taxon>
        <taxon>Bifidobacteriales</taxon>
        <taxon>Bifidobacteriaceae</taxon>
        <taxon>Bifidobacterium</taxon>
    </lineage>
</organism>